<dbReference type="EMBL" id="CAUYUJ010002987">
    <property type="protein sequence ID" value="CAK0803281.1"/>
    <property type="molecule type" value="Genomic_DNA"/>
</dbReference>
<dbReference type="InterPro" id="IPR023210">
    <property type="entry name" value="NADP_OxRdtase_dom"/>
</dbReference>
<dbReference type="Proteomes" id="UP001189429">
    <property type="component" value="Unassembled WGS sequence"/>
</dbReference>
<dbReference type="InterPro" id="IPR020471">
    <property type="entry name" value="AKR"/>
</dbReference>
<feature type="non-terminal residue" evidence="5">
    <location>
        <position position="103"/>
    </location>
</feature>
<feature type="non-terminal residue" evidence="5">
    <location>
        <position position="1"/>
    </location>
</feature>
<dbReference type="PANTHER" id="PTHR43827:SF3">
    <property type="entry name" value="NADP-DEPENDENT OXIDOREDUCTASE DOMAIN-CONTAINING PROTEIN"/>
    <property type="match status" value="1"/>
</dbReference>
<dbReference type="SUPFAM" id="SSF51430">
    <property type="entry name" value="NAD(P)-linked oxidoreductase"/>
    <property type="match status" value="1"/>
</dbReference>
<comment type="caution">
    <text evidence="5">The sequence shown here is derived from an EMBL/GenBank/DDBJ whole genome shotgun (WGS) entry which is preliminary data.</text>
</comment>
<organism evidence="5 6">
    <name type="scientific">Prorocentrum cordatum</name>
    <dbReference type="NCBI Taxonomy" id="2364126"/>
    <lineage>
        <taxon>Eukaryota</taxon>
        <taxon>Sar</taxon>
        <taxon>Alveolata</taxon>
        <taxon>Dinophyceae</taxon>
        <taxon>Prorocentrales</taxon>
        <taxon>Prorocentraceae</taxon>
        <taxon>Prorocentrum</taxon>
    </lineage>
</organism>
<evidence type="ECO:0000313" key="5">
    <source>
        <dbReference type="EMBL" id="CAK0803281.1"/>
    </source>
</evidence>
<gene>
    <name evidence="5" type="ORF">PCOR1329_LOCUS10520</name>
</gene>
<evidence type="ECO:0000313" key="6">
    <source>
        <dbReference type="Proteomes" id="UP001189429"/>
    </source>
</evidence>
<evidence type="ECO:0000259" key="4">
    <source>
        <dbReference type="Pfam" id="PF00248"/>
    </source>
</evidence>
<dbReference type="PRINTS" id="PR00069">
    <property type="entry name" value="ALDKETRDTASE"/>
</dbReference>
<dbReference type="PANTHER" id="PTHR43827">
    <property type="entry name" value="2,5-DIKETO-D-GLUCONIC ACID REDUCTASE"/>
    <property type="match status" value="1"/>
</dbReference>
<dbReference type="Pfam" id="PF00248">
    <property type="entry name" value="Aldo_ket_red"/>
    <property type="match status" value="1"/>
</dbReference>
<keyword evidence="6" id="KW-1185">Reference proteome</keyword>
<comment type="similarity">
    <text evidence="1">Belongs to the aldo/keto reductase family.</text>
</comment>
<reference evidence="5" key="1">
    <citation type="submission" date="2023-10" db="EMBL/GenBank/DDBJ databases">
        <authorList>
            <person name="Chen Y."/>
            <person name="Shah S."/>
            <person name="Dougan E. K."/>
            <person name="Thang M."/>
            <person name="Chan C."/>
        </authorList>
    </citation>
    <scope>NUCLEOTIDE SEQUENCE [LARGE SCALE GENOMIC DNA]</scope>
</reference>
<keyword evidence="3" id="KW-0560">Oxidoreductase</keyword>
<protein>
    <recommendedName>
        <fullName evidence="4">NADP-dependent oxidoreductase domain-containing protein</fullName>
    </recommendedName>
</protein>
<proteinExistence type="inferred from homology"/>
<keyword evidence="2" id="KW-0521">NADP</keyword>
<evidence type="ECO:0000256" key="3">
    <source>
        <dbReference type="ARBA" id="ARBA00023002"/>
    </source>
</evidence>
<dbReference type="Gene3D" id="3.20.20.100">
    <property type="entry name" value="NADP-dependent oxidoreductase domain"/>
    <property type="match status" value="1"/>
</dbReference>
<evidence type="ECO:0000256" key="1">
    <source>
        <dbReference type="ARBA" id="ARBA00007905"/>
    </source>
</evidence>
<sequence>RQIQGLTDLGAAPVAVAQLEYHPWIPEVHRSTVAFCQQRGIAVQAYGSMGSTPKKDEFLTDERLRGIASGHNRSVGQVLLRWAVQRGVHVIPGSSQPDHISGR</sequence>
<feature type="domain" description="NADP-dependent oxidoreductase" evidence="4">
    <location>
        <begin position="2"/>
        <end position="101"/>
    </location>
</feature>
<name>A0ABN9QEX7_9DINO</name>
<accession>A0ABN9QEX7</accession>
<evidence type="ECO:0000256" key="2">
    <source>
        <dbReference type="ARBA" id="ARBA00022857"/>
    </source>
</evidence>
<dbReference type="InterPro" id="IPR036812">
    <property type="entry name" value="NAD(P)_OxRdtase_dom_sf"/>
</dbReference>